<keyword evidence="1" id="KW-0472">Membrane</keyword>
<keyword evidence="1" id="KW-0812">Transmembrane</keyword>
<keyword evidence="1" id="KW-1133">Transmembrane helix</keyword>
<sequence length="90" mass="10241">MYRVGHKYRLPDNPTGEASWSGDYIYPKGWHNQSTSRVVVKESDPTWNILRSPYLSGSAALFSTILLIVGLNSFISIPWNPLPPPIKRHF</sequence>
<dbReference type="AlphaFoldDB" id="A0A4V1J498"/>
<reference evidence="3" key="1">
    <citation type="journal article" date="2018" name="Nat. Microbiol.">
        <title>Leveraging single-cell genomics to expand the fungal tree of life.</title>
        <authorList>
            <person name="Ahrendt S.R."/>
            <person name="Quandt C.A."/>
            <person name="Ciobanu D."/>
            <person name="Clum A."/>
            <person name="Salamov A."/>
            <person name="Andreopoulos B."/>
            <person name="Cheng J.F."/>
            <person name="Woyke T."/>
            <person name="Pelin A."/>
            <person name="Henrissat B."/>
            <person name="Reynolds N.K."/>
            <person name="Benny G.L."/>
            <person name="Smith M.E."/>
            <person name="James T.Y."/>
            <person name="Grigoriev I.V."/>
        </authorList>
    </citation>
    <scope>NUCLEOTIDE SEQUENCE [LARGE SCALE GENOMIC DNA]</scope>
    <source>
        <strain evidence="3">RSA 468</strain>
    </source>
</reference>
<organism evidence="2 3">
    <name type="scientific">Dimargaris cristalligena</name>
    <dbReference type="NCBI Taxonomy" id="215637"/>
    <lineage>
        <taxon>Eukaryota</taxon>
        <taxon>Fungi</taxon>
        <taxon>Fungi incertae sedis</taxon>
        <taxon>Zoopagomycota</taxon>
        <taxon>Kickxellomycotina</taxon>
        <taxon>Dimargaritomycetes</taxon>
        <taxon>Dimargaritales</taxon>
        <taxon>Dimargaritaceae</taxon>
        <taxon>Dimargaris</taxon>
    </lineage>
</organism>
<protein>
    <submittedName>
        <fullName evidence="2">Uncharacterized protein</fullName>
    </submittedName>
</protein>
<evidence type="ECO:0000313" key="2">
    <source>
        <dbReference type="EMBL" id="RKP34809.1"/>
    </source>
</evidence>
<keyword evidence="3" id="KW-1185">Reference proteome</keyword>
<feature type="transmembrane region" description="Helical" evidence="1">
    <location>
        <begin position="59"/>
        <end position="79"/>
    </location>
</feature>
<accession>A0A4V1J498</accession>
<dbReference type="EMBL" id="ML003062">
    <property type="protein sequence ID" value="RKP34809.1"/>
    <property type="molecule type" value="Genomic_DNA"/>
</dbReference>
<evidence type="ECO:0000313" key="3">
    <source>
        <dbReference type="Proteomes" id="UP000268162"/>
    </source>
</evidence>
<dbReference type="Proteomes" id="UP000268162">
    <property type="component" value="Unassembled WGS sequence"/>
</dbReference>
<evidence type="ECO:0000256" key="1">
    <source>
        <dbReference type="SAM" id="Phobius"/>
    </source>
</evidence>
<gene>
    <name evidence="2" type="ORF">BJ085DRAFT_40969</name>
</gene>
<name>A0A4V1J498_9FUNG</name>
<proteinExistence type="predicted"/>